<dbReference type="Pfam" id="PF05485">
    <property type="entry name" value="THAP"/>
    <property type="match status" value="1"/>
</dbReference>
<dbReference type="GO" id="GO:0003677">
    <property type="term" value="F:DNA binding"/>
    <property type="evidence" value="ECO:0007669"/>
    <property type="project" value="UniProtKB-UniRule"/>
</dbReference>
<dbReference type="Gene3D" id="3.30.160.60">
    <property type="entry name" value="Classic Zinc Finger"/>
    <property type="match status" value="8"/>
</dbReference>
<name>A0ABD2NUE1_9CUCU</name>
<feature type="domain" description="C2H2-type" evidence="8">
    <location>
        <begin position="419"/>
        <end position="447"/>
    </location>
</feature>
<organism evidence="10 11">
    <name type="scientific">Cryptolaemus montrouzieri</name>
    <dbReference type="NCBI Taxonomy" id="559131"/>
    <lineage>
        <taxon>Eukaryota</taxon>
        <taxon>Metazoa</taxon>
        <taxon>Ecdysozoa</taxon>
        <taxon>Arthropoda</taxon>
        <taxon>Hexapoda</taxon>
        <taxon>Insecta</taxon>
        <taxon>Pterygota</taxon>
        <taxon>Neoptera</taxon>
        <taxon>Endopterygota</taxon>
        <taxon>Coleoptera</taxon>
        <taxon>Polyphaga</taxon>
        <taxon>Cucujiformia</taxon>
        <taxon>Coccinelloidea</taxon>
        <taxon>Coccinellidae</taxon>
        <taxon>Scymninae</taxon>
        <taxon>Scymnini</taxon>
        <taxon>Cryptolaemus</taxon>
    </lineage>
</organism>
<accession>A0ABD2NUE1</accession>
<keyword evidence="4" id="KW-0862">Zinc</keyword>
<dbReference type="InterPro" id="IPR006612">
    <property type="entry name" value="THAP_Znf"/>
</dbReference>
<dbReference type="SUPFAM" id="SSF57667">
    <property type="entry name" value="beta-beta-alpha zinc fingers"/>
    <property type="match status" value="4"/>
</dbReference>
<dbReference type="InterPro" id="IPR050688">
    <property type="entry name" value="Zinc_finger/UBP_domain"/>
</dbReference>
<dbReference type="SMART" id="SM00980">
    <property type="entry name" value="THAP"/>
    <property type="match status" value="1"/>
</dbReference>
<evidence type="ECO:0000313" key="11">
    <source>
        <dbReference type="Proteomes" id="UP001516400"/>
    </source>
</evidence>
<dbReference type="PANTHER" id="PTHR24403">
    <property type="entry name" value="ZINC FINGER PROTEIN"/>
    <property type="match status" value="1"/>
</dbReference>
<sequence>MNSKFYKYCAVPFCHNTTIKTPQKLFVYVPRQKEIRKEWFRLAGREDYKILISKNIYFCEDHFDMPNDMENFMEYHIMGAVSQIRMKSGSLPTKFHCQPNRKVTSCISKFEAVKTQKTFFEECIRDDDKNEELVLQRCDESNEVLSTSSEKSNPCKRHSLEIKIENRYQFIEVDDICLMNQFIDAEGNIWDRKSFIKSHDENLSEHVIDECETNSPNIKAENPEEWIQEESKTFMNMLVDEKGRISHKKENSEELKIYINDNRTVIPKTEAEKESQRIGYELIDADENAYHEGKSFEESVKREKVEEEVSASPGEMVEHDSKSFHGEPQVHKCNLCDFSTLQNHGLINHLKNVHLLETKNHKCIHCDYQTNQKGHLKHHTDSVHLGIKNHKCSHCNYRSTDKSTLKRHTNIVHLGIKNHKCTLCYYRSTHIDHLERHVNRVHLGIKSYKCSECDHQTNDKSDLQLHMESVHLDMTNYKCNQCDYQATQKGHLKVHIKNVHLGIKNFKCSQCDYRANQSSHLKQHIKSVHLGIKEYKCSECSYRAAQSSNLKQHVVNVHLGIKSHQCSHCDYETSRKNYLNRHMNSVHFVTKCGQCDYQASEKGELKRHLKSVHYL</sequence>
<feature type="domain" description="C2H2-type" evidence="8">
    <location>
        <begin position="477"/>
        <end position="505"/>
    </location>
</feature>
<keyword evidence="1" id="KW-0479">Metal-binding</keyword>
<keyword evidence="2" id="KW-0677">Repeat</keyword>
<proteinExistence type="predicted"/>
<dbReference type="Proteomes" id="UP001516400">
    <property type="component" value="Unassembled WGS sequence"/>
</dbReference>
<feature type="domain" description="C2H2-type" evidence="8">
    <location>
        <begin position="448"/>
        <end position="471"/>
    </location>
</feature>
<keyword evidence="3 6" id="KW-0863">Zinc-finger</keyword>
<reference evidence="10 11" key="1">
    <citation type="journal article" date="2021" name="BMC Biol.">
        <title>Horizontally acquired antibacterial genes associated with adaptive radiation of ladybird beetles.</title>
        <authorList>
            <person name="Li H.S."/>
            <person name="Tang X.F."/>
            <person name="Huang Y.H."/>
            <person name="Xu Z.Y."/>
            <person name="Chen M.L."/>
            <person name="Du X.Y."/>
            <person name="Qiu B.Y."/>
            <person name="Chen P.T."/>
            <person name="Zhang W."/>
            <person name="Slipinski A."/>
            <person name="Escalona H.E."/>
            <person name="Waterhouse R.M."/>
            <person name="Zwick A."/>
            <person name="Pang H."/>
        </authorList>
    </citation>
    <scope>NUCLEOTIDE SEQUENCE [LARGE SCALE GENOMIC DNA]</scope>
    <source>
        <strain evidence="10">SYSU2018</strain>
    </source>
</reference>
<dbReference type="FunFam" id="3.30.160.60:FF:000446">
    <property type="entry name" value="Zinc finger protein"/>
    <property type="match status" value="2"/>
</dbReference>
<dbReference type="AlphaFoldDB" id="A0ABD2NUE1"/>
<dbReference type="EMBL" id="JABFTP020000144">
    <property type="protein sequence ID" value="KAL3282239.1"/>
    <property type="molecule type" value="Genomic_DNA"/>
</dbReference>
<dbReference type="Pfam" id="PF13909">
    <property type="entry name" value="zf-H2C2_5"/>
    <property type="match status" value="5"/>
</dbReference>
<dbReference type="PANTHER" id="PTHR24403:SF67">
    <property type="entry name" value="FI01116P-RELATED"/>
    <property type="match status" value="1"/>
</dbReference>
<keyword evidence="11" id="KW-1185">Reference proteome</keyword>
<dbReference type="PROSITE" id="PS50950">
    <property type="entry name" value="ZF_THAP"/>
    <property type="match status" value="1"/>
</dbReference>
<dbReference type="SMART" id="SM00355">
    <property type="entry name" value="ZnF_C2H2"/>
    <property type="match status" value="10"/>
</dbReference>
<evidence type="ECO:0000256" key="2">
    <source>
        <dbReference type="ARBA" id="ARBA00022737"/>
    </source>
</evidence>
<keyword evidence="5 7" id="KW-0238">DNA-binding</keyword>
<protein>
    <submittedName>
        <fullName evidence="10">Uncharacterized protein</fullName>
    </submittedName>
</protein>
<evidence type="ECO:0000259" key="9">
    <source>
        <dbReference type="PROSITE" id="PS50950"/>
    </source>
</evidence>
<dbReference type="SUPFAM" id="SSF57716">
    <property type="entry name" value="Glucocorticoid receptor-like (DNA-binding domain)"/>
    <property type="match status" value="1"/>
</dbReference>
<feature type="domain" description="C2H2-type" evidence="8">
    <location>
        <begin position="506"/>
        <end position="534"/>
    </location>
</feature>
<evidence type="ECO:0000256" key="7">
    <source>
        <dbReference type="PROSITE-ProRule" id="PRU00309"/>
    </source>
</evidence>
<evidence type="ECO:0000256" key="4">
    <source>
        <dbReference type="ARBA" id="ARBA00022833"/>
    </source>
</evidence>
<evidence type="ECO:0000256" key="1">
    <source>
        <dbReference type="ARBA" id="ARBA00022723"/>
    </source>
</evidence>
<dbReference type="GO" id="GO:0008270">
    <property type="term" value="F:zinc ion binding"/>
    <property type="evidence" value="ECO:0007669"/>
    <property type="project" value="UniProtKB-KW"/>
</dbReference>
<dbReference type="InterPro" id="IPR013087">
    <property type="entry name" value="Znf_C2H2_type"/>
</dbReference>
<evidence type="ECO:0000256" key="6">
    <source>
        <dbReference type="PROSITE-ProRule" id="PRU00042"/>
    </source>
</evidence>
<feature type="domain" description="C2H2-type" evidence="8">
    <location>
        <begin position="390"/>
        <end position="418"/>
    </location>
</feature>
<evidence type="ECO:0000256" key="5">
    <source>
        <dbReference type="ARBA" id="ARBA00023125"/>
    </source>
</evidence>
<feature type="domain" description="C2H2-type" evidence="8">
    <location>
        <begin position="535"/>
        <end position="563"/>
    </location>
</feature>
<evidence type="ECO:0000313" key="10">
    <source>
        <dbReference type="EMBL" id="KAL3282239.1"/>
    </source>
</evidence>
<dbReference type="PROSITE" id="PS50157">
    <property type="entry name" value="ZINC_FINGER_C2H2_2"/>
    <property type="match status" value="8"/>
</dbReference>
<comment type="caution">
    <text evidence="10">The sequence shown here is derived from an EMBL/GenBank/DDBJ whole genome shotgun (WGS) entry which is preliminary data.</text>
</comment>
<feature type="domain" description="THAP-type" evidence="9">
    <location>
        <begin position="1"/>
        <end position="95"/>
    </location>
</feature>
<evidence type="ECO:0000259" key="8">
    <source>
        <dbReference type="PROSITE" id="PS50157"/>
    </source>
</evidence>
<gene>
    <name evidence="10" type="ORF">HHI36_005433</name>
</gene>
<feature type="domain" description="C2H2-type" evidence="8">
    <location>
        <begin position="564"/>
        <end position="592"/>
    </location>
</feature>
<dbReference type="GO" id="GO:0005634">
    <property type="term" value="C:nucleus"/>
    <property type="evidence" value="ECO:0007669"/>
    <property type="project" value="UniProtKB-ARBA"/>
</dbReference>
<feature type="domain" description="C2H2-type" evidence="8">
    <location>
        <begin position="361"/>
        <end position="389"/>
    </location>
</feature>
<evidence type="ECO:0000256" key="3">
    <source>
        <dbReference type="ARBA" id="ARBA00022771"/>
    </source>
</evidence>
<dbReference type="InterPro" id="IPR036236">
    <property type="entry name" value="Znf_C2H2_sf"/>
</dbReference>